<keyword evidence="5" id="KW-1185">Reference proteome</keyword>
<evidence type="ECO:0000313" key="5">
    <source>
        <dbReference type="Proteomes" id="UP000635726"/>
    </source>
</evidence>
<dbReference type="SUPFAM" id="SSF51445">
    <property type="entry name" value="(Trans)glycosidases"/>
    <property type="match status" value="1"/>
</dbReference>
<dbReference type="Pfam" id="PF00704">
    <property type="entry name" value="Glyco_hydro_18"/>
    <property type="match status" value="1"/>
</dbReference>
<dbReference type="Gene3D" id="3.20.20.370">
    <property type="entry name" value="Glycoside hydrolase/deacetylase"/>
    <property type="match status" value="1"/>
</dbReference>
<dbReference type="InterPro" id="IPR011330">
    <property type="entry name" value="Glyco_hydro/deAcase_b/a-brl"/>
</dbReference>
<dbReference type="GO" id="GO:0008061">
    <property type="term" value="F:chitin binding"/>
    <property type="evidence" value="ECO:0007669"/>
    <property type="project" value="InterPro"/>
</dbReference>
<evidence type="ECO:0008006" key="6">
    <source>
        <dbReference type="Google" id="ProtNLM"/>
    </source>
</evidence>
<evidence type="ECO:0000259" key="3">
    <source>
        <dbReference type="PROSITE" id="PS51910"/>
    </source>
</evidence>
<dbReference type="InterPro" id="IPR001223">
    <property type="entry name" value="Glyco_hydro18_cat"/>
</dbReference>
<dbReference type="PANTHER" id="PTHR46066">
    <property type="entry name" value="CHITINASE DOMAIN-CONTAINING PROTEIN 1 FAMILY MEMBER"/>
    <property type="match status" value="1"/>
</dbReference>
<dbReference type="Gene3D" id="3.10.50.10">
    <property type="match status" value="1"/>
</dbReference>
<feature type="region of interest" description="Disordered" evidence="1">
    <location>
        <begin position="593"/>
        <end position="615"/>
    </location>
</feature>
<evidence type="ECO:0000259" key="2">
    <source>
        <dbReference type="PROSITE" id="PS51677"/>
    </source>
</evidence>
<feature type="domain" description="GH18" evidence="3">
    <location>
        <begin position="88"/>
        <end position="398"/>
    </location>
</feature>
<dbReference type="SUPFAM" id="SSF88713">
    <property type="entry name" value="Glycoside hydrolase/deacetylase"/>
    <property type="match status" value="1"/>
</dbReference>
<dbReference type="Proteomes" id="UP000635726">
    <property type="component" value="Unassembled WGS sequence"/>
</dbReference>
<evidence type="ECO:0000256" key="1">
    <source>
        <dbReference type="SAM" id="MobiDB-lite"/>
    </source>
</evidence>
<comment type="caution">
    <text evidence="4">The sequence shown here is derived from an EMBL/GenBank/DDBJ whole genome shotgun (WGS) entry which is preliminary data.</text>
</comment>
<protein>
    <recommendedName>
        <fullName evidence="6">Polysaccharide deacetylase</fullName>
    </recommendedName>
</protein>
<dbReference type="GO" id="GO:0005975">
    <property type="term" value="P:carbohydrate metabolic process"/>
    <property type="evidence" value="ECO:0007669"/>
    <property type="project" value="InterPro"/>
</dbReference>
<organism evidence="4 5">
    <name type="scientific">Deinococcus aquiradiocola</name>
    <dbReference type="NCBI Taxonomy" id="393059"/>
    <lineage>
        <taxon>Bacteria</taxon>
        <taxon>Thermotogati</taxon>
        <taxon>Deinococcota</taxon>
        <taxon>Deinococci</taxon>
        <taxon>Deinococcales</taxon>
        <taxon>Deinococcaceae</taxon>
        <taxon>Deinococcus</taxon>
    </lineage>
</organism>
<dbReference type="InterPro" id="IPR011583">
    <property type="entry name" value="Chitinase_II/V-like_cat"/>
</dbReference>
<dbReference type="PROSITE" id="PS51677">
    <property type="entry name" value="NODB"/>
    <property type="match status" value="1"/>
</dbReference>
<dbReference type="EMBL" id="BMOE01000006">
    <property type="protein sequence ID" value="GGJ77225.1"/>
    <property type="molecule type" value="Genomic_DNA"/>
</dbReference>
<sequence>MSFVFADPGGRRWRTLRLVLLVCAGVVGLLLAGLGVSVAFRPALPGLALLDTAPAQERRTFMERVHPGTPVAAFAPALPAAHGTRGAPEVTGFYVNWDDNSFSSLRQHLSSLTELDPEALHFTDAGLLPDDPVKTANLLAFLHAQPGRGVRLVPLVNNYDNRTQAWQSAPLARMLRSVDERRALEDHLLRYVRQVGGAGLMIDFEQVPADVQPQYVAFLHELHARTRANGWRLNVALPLDDDNYPYAQLGAAVDRVHLMAYDEHDDGGAPGPVAAQGWLQDTLQARLAQLPAGEVVLDVGNYGYDWGAHGGSTLSYQDAVTQAQSAGVSPHLDAGSLNPTYTYRAADGAHTVWYLDAVSTFDSVQAARRLGVNQVALWRMGTEDPRVWRVLNRTALGTPGLLGQDVVGALRPLPYGYDLAYRGRGELLRVVSQPRDGLRALTFEAGRGLVTGERTVRPASPFVIGRWGSTHPRDIAITFDDGPDPTWTPKLLDILHAAQAPATFFVVGLQAQQYPGLVRQEVARGMRSARTRSRTRTSAWSPPPRCGWSWTRRSACCRASWGAARCSSGRRSRRTWSRPRRSRRACCSRRAPWGTRRSGWASTRRTGRSPARTRSCGPCCSRCRTGRVRWCCCTTRAGTARRRWRPCRASSVSCAPTGTGW</sequence>
<dbReference type="Gene3D" id="3.20.20.80">
    <property type="entry name" value="Glycosidases"/>
    <property type="match status" value="1"/>
</dbReference>
<dbReference type="PANTHER" id="PTHR46066:SF2">
    <property type="entry name" value="CHITINASE DOMAIN-CONTAINING PROTEIN 1"/>
    <property type="match status" value="1"/>
</dbReference>
<dbReference type="PROSITE" id="PS51910">
    <property type="entry name" value="GH18_2"/>
    <property type="match status" value="1"/>
</dbReference>
<proteinExistence type="predicted"/>
<dbReference type="InterPro" id="IPR029070">
    <property type="entry name" value="Chitinase_insertion_sf"/>
</dbReference>
<dbReference type="GO" id="GO:0016810">
    <property type="term" value="F:hydrolase activity, acting on carbon-nitrogen (but not peptide) bonds"/>
    <property type="evidence" value="ECO:0007669"/>
    <property type="project" value="InterPro"/>
</dbReference>
<accession>A0A917PH87</accession>
<dbReference type="SMART" id="SM00636">
    <property type="entry name" value="Glyco_18"/>
    <property type="match status" value="1"/>
</dbReference>
<gene>
    <name evidence="4" type="ORF">GCM10008939_21630</name>
</gene>
<feature type="domain" description="NodB homology" evidence="2">
    <location>
        <begin position="473"/>
        <end position="525"/>
    </location>
</feature>
<reference evidence="4" key="2">
    <citation type="submission" date="2020-09" db="EMBL/GenBank/DDBJ databases">
        <authorList>
            <person name="Sun Q."/>
            <person name="Ohkuma M."/>
        </authorList>
    </citation>
    <scope>NUCLEOTIDE SEQUENCE</scope>
    <source>
        <strain evidence="4">JCM 14371</strain>
    </source>
</reference>
<dbReference type="InterPro" id="IPR002509">
    <property type="entry name" value="NODB_dom"/>
</dbReference>
<evidence type="ECO:0000313" key="4">
    <source>
        <dbReference type="EMBL" id="GGJ77225.1"/>
    </source>
</evidence>
<dbReference type="InterPro" id="IPR017853">
    <property type="entry name" value="GH"/>
</dbReference>
<dbReference type="AlphaFoldDB" id="A0A917PH87"/>
<dbReference type="Pfam" id="PF01522">
    <property type="entry name" value="Polysacc_deac_1"/>
    <property type="match status" value="1"/>
</dbReference>
<reference evidence="4" key="1">
    <citation type="journal article" date="2014" name="Int. J. Syst. Evol. Microbiol.">
        <title>Complete genome sequence of Corynebacterium casei LMG S-19264T (=DSM 44701T), isolated from a smear-ripened cheese.</title>
        <authorList>
            <consortium name="US DOE Joint Genome Institute (JGI-PGF)"/>
            <person name="Walter F."/>
            <person name="Albersmeier A."/>
            <person name="Kalinowski J."/>
            <person name="Ruckert C."/>
        </authorList>
    </citation>
    <scope>NUCLEOTIDE SEQUENCE</scope>
    <source>
        <strain evidence="4">JCM 14371</strain>
    </source>
</reference>
<name>A0A917PH87_9DEIO</name>